<dbReference type="GeneID" id="30005777"/>
<feature type="domain" description="Zn(2)-C6 fungal-type" evidence="7">
    <location>
        <begin position="22"/>
        <end position="50"/>
    </location>
</feature>
<dbReference type="OrthoDB" id="2593732at2759"/>
<keyword evidence="4" id="KW-0238">DNA-binding</keyword>
<evidence type="ECO:0000256" key="5">
    <source>
        <dbReference type="ARBA" id="ARBA00023163"/>
    </source>
</evidence>
<dbReference type="STRING" id="1367422.A0A179A3A9"/>
<keyword evidence="2" id="KW-0862">Zinc</keyword>
<evidence type="ECO:0000256" key="2">
    <source>
        <dbReference type="ARBA" id="ARBA00022833"/>
    </source>
</evidence>
<dbReference type="Proteomes" id="UP000078343">
    <property type="component" value="Unassembled WGS sequence"/>
</dbReference>
<evidence type="ECO:0000313" key="9">
    <source>
        <dbReference type="Proteomes" id="UP000078343"/>
    </source>
</evidence>
<dbReference type="Pfam" id="PF00172">
    <property type="entry name" value="Zn_clus"/>
    <property type="match status" value="1"/>
</dbReference>
<accession>A0A179A3A9</accession>
<evidence type="ECO:0000256" key="1">
    <source>
        <dbReference type="ARBA" id="ARBA00022723"/>
    </source>
</evidence>
<keyword evidence="9" id="KW-1185">Reference proteome</keyword>
<comment type="caution">
    <text evidence="8">The sequence shown here is derived from an EMBL/GenBank/DDBJ whole genome shotgun (WGS) entry which is preliminary data.</text>
</comment>
<dbReference type="PANTHER" id="PTHR36206:SF12">
    <property type="entry name" value="ASPERCRYPTIN BIOSYNTHESIS CLUSTER-SPECIFIC TRANSCRIPTION REGULATOR ATNN-RELATED"/>
    <property type="match status" value="1"/>
</dbReference>
<evidence type="ECO:0000256" key="3">
    <source>
        <dbReference type="ARBA" id="ARBA00023015"/>
    </source>
</evidence>
<dbReference type="InterPro" id="IPR052360">
    <property type="entry name" value="Transcr_Regulatory_Proteins"/>
</dbReference>
<keyword evidence="1" id="KW-0479">Metal-binding</keyword>
<dbReference type="SMART" id="SM00066">
    <property type="entry name" value="GAL4"/>
    <property type="match status" value="1"/>
</dbReference>
<keyword evidence="3" id="KW-0805">Transcription regulation</keyword>
<dbReference type="Gene3D" id="4.10.240.10">
    <property type="entry name" value="Zn(2)-C6 fungal-type DNA-binding domain"/>
    <property type="match status" value="1"/>
</dbReference>
<dbReference type="GO" id="GO:0008270">
    <property type="term" value="F:zinc ion binding"/>
    <property type="evidence" value="ECO:0007669"/>
    <property type="project" value="InterPro"/>
</dbReference>
<keyword evidence="5" id="KW-0804">Transcription</keyword>
<dbReference type="Pfam" id="PF11951">
    <property type="entry name" value="Fungal_trans_2"/>
    <property type="match status" value="1"/>
</dbReference>
<dbReference type="PROSITE" id="PS50048">
    <property type="entry name" value="ZN2_CY6_FUNGAL_2"/>
    <property type="match status" value="1"/>
</dbReference>
<dbReference type="RefSeq" id="XP_018699002.1">
    <property type="nucleotide sequence ID" value="XM_018833123.1"/>
</dbReference>
<proteinExistence type="predicted"/>
<keyword evidence="6" id="KW-0539">Nucleus</keyword>
<dbReference type="GO" id="GO:0000981">
    <property type="term" value="F:DNA-binding transcription factor activity, RNA polymerase II-specific"/>
    <property type="evidence" value="ECO:0007669"/>
    <property type="project" value="InterPro"/>
</dbReference>
<dbReference type="EMBL" id="LVYI01000001">
    <property type="protein sequence ID" value="OAP65635.1"/>
    <property type="molecule type" value="Genomic_DNA"/>
</dbReference>
<name>A0A179A3A9_9EURO</name>
<protein>
    <recommendedName>
        <fullName evidence="7">Zn(2)-C6 fungal-type domain-containing protein</fullName>
    </recommendedName>
</protein>
<dbReference type="InterPro" id="IPR036864">
    <property type="entry name" value="Zn2-C6_fun-type_DNA-bd_sf"/>
</dbReference>
<reference evidence="8 9" key="1">
    <citation type="submission" date="2016-04" db="EMBL/GenBank/DDBJ databases">
        <title>Draft genome of Fonsecaea erecta CBS 125763.</title>
        <authorList>
            <person name="Weiss V.A."/>
            <person name="Vicente V.A."/>
            <person name="Raittz R.T."/>
            <person name="Moreno L.F."/>
            <person name="De Souza E.M."/>
            <person name="Pedrosa F.O."/>
            <person name="Steffens M.B."/>
            <person name="Faoro H."/>
            <person name="Tadra-Sfeir M.Z."/>
            <person name="Najafzadeh M.J."/>
            <person name="Felipe M.S."/>
            <person name="Teixeira M."/>
            <person name="Sun J."/>
            <person name="Xi L."/>
            <person name="Gomes R."/>
            <person name="De Azevedo C.M."/>
            <person name="Salgado C.G."/>
            <person name="Da Silva M.B."/>
            <person name="Nascimento M.F."/>
            <person name="Queiroz-Telles F."/>
            <person name="Attili D.S."/>
            <person name="Gorbushina A."/>
        </authorList>
    </citation>
    <scope>NUCLEOTIDE SEQUENCE [LARGE SCALE GENOMIC DNA]</scope>
    <source>
        <strain evidence="8 9">CBS 125763</strain>
    </source>
</reference>
<dbReference type="SUPFAM" id="SSF57701">
    <property type="entry name" value="Zn2/Cys6 DNA-binding domain"/>
    <property type="match status" value="1"/>
</dbReference>
<dbReference type="AlphaFoldDB" id="A0A179A3A9"/>
<dbReference type="PRINTS" id="PR00755">
    <property type="entry name" value="AFLATOXINBRP"/>
</dbReference>
<dbReference type="InterPro" id="IPR001138">
    <property type="entry name" value="Zn2Cys6_DnaBD"/>
</dbReference>
<organism evidence="8 9">
    <name type="scientific">Fonsecaea erecta</name>
    <dbReference type="NCBI Taxonomy" id="1367422"/>
    <lineage>
        <taxon>Eukaryota</taxon>
        <taxon>Fungi</taxon>
        <taxon>Dikarya</taxon>
        <taxon>Ascomycota</taxon>
        <taxon>Pezizomycotina</taxon>
        <taxon>Eurotiomycetes</taxon>
        <taxon>Chaetothyriomycetidae</taxon>
        <taxon>Chaetothyriales</taxon>
        <taxon>Herpotrichiellaceae</taxon>
        <taxon>Fonsecaea</taxon>
    </lineage>
</organism>
<gene>
    <name evidence="8" type="ORF">AYL99_01607</name>
</gene>
<dbReference type="PANTHER" id="PTHR36206">
    <property type="entry name" value="ASPERCRYPTIN BIOSYNTHESIS CLUSTER-SPECIFIC TRANSCRIPTION REGULATOR ATNN-RELATED"/>
    <property type="match status" value="1"/>
</dbReference>
<evidence type="ECO:0000256" key="4">
    <source>
        <dbReference type="ARBA" id="ARBA00023125"/>
    </source>
</evidence>
<evidence type="ECO:0000256" key="6">
    <source>
        <dbReference type="ARBA" id="ARBA00023242"/>
    </source>
</evidence>
<evidence type="ECO:0000259" key="7">
    <source>
        <dbReference type="PROSITE" id="PS50048"/>
    </source>
</evidence>
<dbReference type="CDD" id="cd00067">
    <property type="entry name" value="GAL4"/>
    <property type="match status" value="1"/>
</dbReference>
<dbReference type="GO" id="GO:0003677">
    <property type="term" value="F:DNA binding"/>
    <property type="evidence" value="ECO:0007669"/>
    <property type="project" value="UniProtKB-KW"/>
</dbReference>
<evidence type="ECO:0000313" key="8">
    <source>
        <dbReference type="EMBL" id="OAP65635.1"/>
    </source>
</evidence>
<sequence length="577" mass="65607">MTNLLECTQKRSRRHTPKVRTGCVTCKARKIRCDEKKPSCERCTSTGRRCEGYVALRPLLFEIPQDKDERWGFYYFRDRTSRQLLSFAHHDFWNRLVIQAGYSRGIVRHALVAIASYHESVDTPDHVRQLDRQQFAICQYNKAIKSLLDAGIHSDVEDVLLASILFTFFENVRGALPNALVHLHAGLRVLSEWRSLHSSWDNVKPSNQLIGQHLAPILCHLQNTAATLMPIRLDQPRISSIGPPECFQSLQESHVFFDKIVHGLCARLQSVHKQDTWPYGDESTIHEGRILLWAWYNSFSKFLGKGSHSVCFCFTPSSLCHFNIGACYLEMQFLSVMIRLESKVHRSEMVFDNHVADFQVLLDITTRLADMLYTEEAAGADTCLGFPIEYLAIASFIALRCRQSIIRRGAIALMRSHPRTEGIWQNKVAADLAEFIVTLEETGSTVYDAPSCHDIPENSRIQLLASNFLLYDQRSETFQIAHDVSSPDLIKIRVIRSGIRPADQGFETFWIDCRPERGMGMGTTYLPDDVSGLFPQTLQTESNLWRQTDGGNWAEYLERSAASHICGNVKGIQGGHQ</sequence>
<dbReference type="PROSITE" id="PS00463">
    <property type="entry name" value="ZN2_CY6_FUNGAL_1"/>
    <property type="match status" value="1"/>
</dbReference>
<dbReference type="InterPro" id="IPR021858">
    <property type="entry name" value="Fun_TF"/>
</dbReference>